<dbReference type="Proteomes" id="UP000530263">
    <property type="component" value="Unassembled WGS sequence"/>
</dbReference>
<keyword evidence="12" id="KW-0391">Immunity</keyword>
<evidence type="ECO:0000256" key="1">
    <source>
        <dbReference type="ARBA" id="ARBA00004202"/>
    </source>
</evidence>
<evidence type="ECO:0000256" key="13">
    <source>
        <dbReference type="ARBA" id="ARBA00022889"/>
    </source>
</evidence>
<keyword evidence="6 22" id="KW-0728">SH3 domain</keyword>
<dbReference type="OrthoDB" id="10255964at2759"/>
<feature type="region of interest" description="Disordered" evidence="24">
    <location>
        <begin position="153"/>
        <end position="172"/>
    </location>
</feature>
<evidence type="ECO:0000256" key="23">
    <source>
        <dbReference type="PROSITE-ProRule" id="PRU01077"/>
    </source>
</evidence>
<evidence type="ECO:0000259" key="26">
    <source>
        <dbReference type="PROSITE" id="PS51741"/>
    </source>
</evidence>
<dbReference type="GO" id="GO:0045087">
    <property type="term" value="P:innate immune response"/>
    <property type="evidence" value="ECO:0007669"/>
    <property type="project" value="UniProtKB-KW"/>
</dbReference>
<dbReference type="Gene3D" id="1.20.1270.60">
    <property type="entry name" value="Arfaptin homology (AH) domain/BAR domain"/>
    <property type="match status" value="1"/>
</dbReference>
<dbReference type="SUPFAM" id="SSF50044">
    <property type="entry name" value="SH3-domain"/>
    <property type="match status" value="1"/>
</dbReference>
<evidence type="ECO:0000256" key="14">
    <source>
        <dbReference type="ARBA" id="ARBA00023054"/>
    </source>
</evidence>
<dbReference type="Pfam" id="PF00018">
    <property type="entry name" value="SH3_1"/>
    <property type="match status" value="1"/>
</dbReference>
<name>A0A7K4RVX7_COLPI</name>
<dbReference type="InterPro" id="IPR001452">
    <property type="entry name" value="SH3_domain"/>
</dbReference>
<evidence type="ECO:0000256" key="15">
    <source>
        <dbReference type="ARBA" id="ARBA00023136"/>
    </source>
</evidence>
<dbReference type="PRINTS" id="PR00452">
    <property type="entry name" value="SH3DOMAIN"/>
</dbReference>
<evidence type="ECO:0000256" key="8">
    <source>
        <dbReference type="ARBA" id="ARBA00022490"/>
    </source>
</evidence>
<evidence type="ECO:0000256" key="2">
    <source>
        <dbReference type="ARBA" id="ARBA00004245"/>
    </source>
</evidence>
<dbReference type="PRINTS" id="PR01887">
    <property type="entry name" value="SPECTRNALPHA"/>
</dbReference>
<dbReference type="PROSITE" id="PS50002">
    <property type="entry name" value="SH3"/>
    <property type="match status" value="1"/>
</dbReference>
<keyword evidence="8" id="KW-0963">Cytoplasm</keyword>
<evidence type="ECO:0000256" key="3">
    <source>
        <dbReference type="ARBA" id="ARBA00004510"/>
    </source>
</evidence>
<dbReference type="GO" id="GO:0001931">
    <property type="term" value="C:uropod"/>
    <property type="evidence" value="ECO:0007669"/>
    <property type="project" value="UniProtKB-SubCell"/>
</dbReference>
<feature type="compositionally biased region" description="Polar residues" evidence="24">
    <location>
        <begin position="153"/>
        <end position="162"/>
    </location>
</feature>
<dbReference type="InterPro" id="IPR027267">
    <property type="entry name" value="AH/BAR_dom_sf"/>
</dbReference>
<evidence type="ECO:0000256" key="11">
    <source>
        <dbReference type="ARBA" id="ARBA00022588"/>
    </source>
</evidence>
<dbReference type="InterPro" id="IPR001060">
    <property type="entry name" value="FCH_dom"/>
</dbReference>
<dbReference type="FunFam" id="2.30.30.40:FF:000150">
    <property type="entry name" value="Proline-serine-threonine phosphatase interacting protein 1"/>
    <property type="match status" value="1"/>
</dbReference>
<evidence type="ECO:0000256" key="9">
    <source>
        <dbReference type="ARBA" id="ARBA00022553"/>
    </source>
</evidence>
<dbReference type="GO" id="GO:0051015">
    <property type="term" value="F:actin filament binding"/>
    <property type="evidence" value="ECO:0007669"/>
    <property type="project" value="TreeGrafter"/>
</dbReference>
<comment type="caution">
    <text evidence="27">The sequence shown here is derived from an EMBL/GenBank/DDBJ whole genome shotgun (WGS) entry which is preliminary data.</text>
</comment>
<evidence type="ECO:0000256" key="5">
    <source>
        <dbReference type="ARBA" id="ARBA00004626"/>
    </source>
</evidence>
<dbReference type="Pfam" id="PF00611">
    <property type="entry name" value="FCH"/>
    <property type="match status" value="1"/>
</dbReference>
<protein>
    <recommendedName>
        <fullName evidence="21">Proline-serine-threonine phosphatase-interacting protein 1</fullName>
    </recommendedName>
</protein>
<dbReference type="Gene3D" id="2.30.30.40">
    <property type="entry name" value="SH3 Domains"/>
    <property type="match status" value="1"/>
</dbReference>
<keyword evidence="13" id="KW-0130">Cell adhesion</keyword>
<feature type="non-terminal residue" evidence="27">
    <location>
        <position position="409"/>
    </location>
</feature>
<dbReference type="GO" id="GO:0006897">
    <property type="term" value="P:endocytosis"/>
    <property type="evidence" value="ECO:0007669"/>
    <property type="project" value="UniProtKB-KW"/>
</dbReference>
<feature type="domain" description="F-BAR" evidence="26">
    <location>
        <begin position="1"/>
        <end position="258"/>
    </location>
</feature>
<evidence type="ECO:0000259" key="25">
    <source>
        <dbReference type="PROSITE" id="PS50002"/>
    </source>
</evidence>
<dbReference type="GO" id="GO:0048471">
    <property type="term" value="C:perinuclear region of cytoplasm"/>
    <property type="evidence" value="ECO:0007669"/>
    <property type="project" value="UniProtKB-SubCell"/>
</dbReference>
<dbReference type="PANTHER" id="PTHR23065:SF51">
    <property type="entry name" value="PROLINE-SERINE-THREONINE PHOSPHATASE-INTERACTING PROTEIN 1"/>
    <property type="match status" value="1"/>
</dbReference>
<evidence type="ECO:0000256" key="10">
    <source>
        <dbReference type="ARBA" id="ARBA00022583"/>
    </source>
</evidence>
<dbReference type="GO" id="GO:0007155">
    <property type="term" value="P:cell adhesion"/>
    <property type="evidence" value="ECO:0007669"/>
    <property type="project" value="UniProtKB-KW"/>
</dbReference>
<evidence type="ECO:0000256" key="20">
    <source>
        <dbReference type="ARBA" id="ARBA00060447"/>
    </source>
</evidence>
<dbReference type="FunFam" id="1.20.1270.60:FF:000037">
    <property type="entry name" value="Proline-serine-threonine phosphatase interacting protein 1"/>
    <property type="match status" value="1"/>
</dbReference>
<evidence type="ECO:0000256" key="19">
    <source>
        <dbReference type="ARBA" id="ARBA00057396"/>
    </source>
</evidence>
<keyword evidence="15" id="KW-0472">Membrane</keyword>
<evidence type="ECO:0000313" key="28">
    <source>
        <dbReference type="Proteomes" id="UP000530263"/>
    </source>
</evidence>
<dbReference type="PANTHER" id="PTHR23065">
    <property type="entry name" value="PROLINE-SERINE-THREONINE PHOSPHATASE INTERACTING PROTEIN 1"/>
    <property type="match status" value="1"/>
</dbReference>
<comment type="function">
    <text evidence="19">Involved in regulation of the actin cytoskeleton. May regulate WAS actin-bundling activity. Bridges the interaction between ABL1 and PTPN18 leading to ABL1 dephosphorylation. May play a role as a scaffold protein between PTPN12 and WAS and allow PTPN12 to dephosphorylate WAS. Has the potential to physically couple CD2 and CD2AP to WAS. Acts downstream of CD2 and CD2AP to recruit WAS to the T-cell:APC contact site so as to promote the actin polymerization required for synapse induction during T-cell activation. Down-regulates CD2-stimulated adhesion through the coupling of PTPN12 to CD2. Also has a role in innate immunity and the inflammatory response. Recruited to inflammasomes by MEFV. Induces formation of pyroptosomes, large supramolecular structures composed of oligomerized PYCARD dimers which form prior to inflammatory apoptosis. Binding to MEFV allows MEFV to bind to PYCARD and facilitates pyroptosome formation. Regulates endocytosis and cell migration in neutrophils.</text>
</comment>
<dbReference type="GO" id="GO:0030027">
    <property type="term" value="C:lamellipodium"/>
    <property type="evidence" value="ECO:0007669"/>
    <property type="project" value="UniProtKB-SubCell"/>
</dbReference>
<evidence type="ECO:0000256" key="18">
    <source>
        <dbReference type="ARBA" id="ARBA00023273"/>
    </source>
</evidence>
<reference evidence="27 28" key="1">
    <citation type="submission" date="2019-09" db="EMBL/GenBank/DDBJ databases">
        <title>Bird 10,000 Genomes (B10K) Project - Family phase.</title>
        <authorList>
            <person name="Zhang G."/>
        </authorList>
    </citation>
    <scope>NUCLEOTIDE SEQUENCE [LARGE SCALE GENOMIC DNA]</scope>
    <source>
        <strain evidence="27">B10K-DU-021-26</strain>
        <tissue evidence="27">Mixed tissue sample</tissue>
    </source>
</reference>
<feature type="non-terminal residue" evidence="27">
    <location>
        <position position="1"/>
    </location>
</feature>
<evidence type="ECO:0000256" key="7">
    <source>
        <dbReference type="ARBA" id="ARBA00022475"/>
    </source>
</evidence>
<keyword evidence="7" id="KW-1003">Cell membrane</keyword>
<feature type="compositionally biased region" description="Basic and acidic residues" evidence="24">
    <location>
        <begin position="163"/>
        <end position="172"/>
    </location>
</feature>
<organism evidence="27 28">
    <name type="scientific">Columbina picui</name>
    <name type="common">Picui ground-dove</name>
    <dbReference type="NCBI Taxonomy" id="115618"/>
    <lineage>
        <taxon>Eukaryota</taxon>
        <taxon>Metazoa</taxon>
        <taxon>Chordata</taxon>
        <taxon>Craniata</taxon>
        <taxon>Vertebrata</taxon>
        <taxon>Euteleostomi</taxon>
        <taxon>Archelosauria</taxon>
        <taxon>Archosauria</taxon>
        <taxon>Dinosauria</taxon>
        <taxon>Saurischia</taxon>
        <taxon>Theropoda</taxon>
        <taxon>Coelurosauria</taxon>
        <taxon>Aves</taxon>
        <taxon>Neognathae</taxon>
        <taxon>Neoaves</taxon>
        <taxon>Columbimorphae</taxon>
        <taxon>Columbiformes</taxon>
        <taxon>Columbidae</taxon>
        <taxon>Columbina</taxon>
    </lineage>
</organism>
<dbReference type="GO" id="GO:0032154">
    <property type="term" value="C:cleavage furrow"/>
    <property type="evidence" value="ECO:0007669"/>
    <property type="project" value="UniProtKB-SubCell"/>
</dbReference>
<keyword evidence="18" id="KW-0966">Cell projection</keyword>
<evidence type="ECO:0000256" key="24">
    <source>
        <dbReference type="SAM" id="MobiDB-lite"/>
    </source>
</evidence>
<evidence type="ECO:0000256" key="4">
    <source>
        <dbReference type="ARBA" id="ARBA00004556"/>
    </source>
</evidence>
<proteinExistence type="predicted"/>
<keyword evidence="28" id="KW-1185">Reference proteome</keyword>
<dbReference type="EMBL" id="VYZG01000500">
    <property type="protein sequence ID" value="NWQ77548.1"/>
    <property type="molecule type" value="Genomic_DNA"/>
</dbReference>
<keyword evidence="16" id="KW-0395">Inflammatory response</keyword>
<dbReference type="SUPFAM" id="SSF103657">
    <property type="entry name" value="BAR/IMD domain-like"/>
    <property type="match status" value="1"/>
</dbReference>
<accession>A0A7K4RVX7</accession>
<keyword evidence="11" id="KW-0399">Innate immunity</keyword>
<dbReference type="InterPro" id="IPR031160">
    <property type="entry name" value="F_BAR_dom"/>
</dbReference>
<dbReference type="InterPro" id="IPR036028">
    <property type="entry name" value="SH3-like_dom_sf"/>
</dbReference>
<dbReference type="SMART" id="SM00326">
    <property type="entry name" value="SH3"/>
    <property type="match status" value="1"/>
</dbReference>
<gene>
    <name evidence="27" type="primary">Pstpip1</name>
    <name evidence="27" type="ORF">COLPIC_R04883</name>
</gene>
<keyword evidence="10" id="KW-0254">Endocytosis</keyword>
<evidence type="ECO:0000256" key="22">
    <source>
        <dbReference type="PROSITE-ProRule" id="PRU00192"/>
    </source>
</evidence>
<dbReference type="GO" id="GO:0030041">
    <property type="term" value="P:actin filament polymerization"/>
    <property type="evidence" value="ECO:0007669"/>
    <property type="project" value="TreeGrafter"/>
</dbReference>
<evidence type="ECO:0000256" key="17">
    <source>
        <dbReference type="ARBA" id="ARBA00023212"/>
    </source>
</evidence>
<dbReference type="PROSITE" id="PS51741">
    <property type="entry name" value="F_BAR"/>
    <property type="match status" value="1"/>
</dbReference>
<evidence type="ECO:0000256" key="16">
    <source>
        <dbReference type="ARBA" id="ARBA00023198"/>
    </source>
</evidence>
<evidence type="ECO:0000256" key="6">
    <source>
        <dbReference type="ARBA" id="ARBA00022443"/>
    </source>
</evidence>
<evidence type="ECO:0000313" key="27">
    <source>
        <dbReference type="EMBL" id="NWQ77548.1"/>
    </source>
</evidence>
<dbReference type="SMART" id="SM00055">
    <property type="entry name" value="FCH"/>
    <property type="match status" value="1"/>
</dbReference>
<feature type="domain" description="SH3" evidence="25">
    <location>
        <begin position="352"/>
        <end position="409"/>
    </location>
</feature>
<evidence type="ECO:0000256" key="12">
    <source>
        <dbReference type="ARBA" id="ARBA00022859"/>
    </source>
</evidence>
<evidence type="ECO:0000256" key="21">
    <source>
        <dbReference type="ARBA" id="ARBA00071018"/>
    </source>
</evidence>
<sequence length="409" mass="47149">LSFCLQCKEFTLHTGYEVLVQRLLDGRKMCKDVEDLLKQRAQAEERYGKELIQIARKAGGQTEINTLKAAFERLKQQIESVGNSHIQLAVMLKDELKGIEEFRERQKEQRKKYESAMERMQKSKLSHYKKTMESKKTYEQKCKEADEAEQFFERTSASGNQKQTEKSQNKAKQCRDAANEAENAYKQNIEQLDKVRTEWEQEHIRTCEVFQLQECDRITILRNSLWVHCNQLSMQCVKDDELYEEVRVSLEDCMVESDIDYFIKTKMTGTQPPDAIGYENYYSREPNRSNSSPTRTCGMMKRFSGLLHGSSKINTGSAPPPGTPLQEISLPDAVKTDGVYASIFVSEQAGITSSQDYRVLYDYTAQNMDELDISEGDIVVVIEENEDGWWTAERNGQRGFVPGSYLEKL</sequence>
<dbReference type="GO" id="GO:0005884">
    <property type="term" value="C:actin filament"/>
    <property type="evidence" value="ECO:0007669"/>
    <property type="project" value="TreeGrafter"/>
</dbReference>
<dbReference type="InterPro" id="IPR030777">
    <property type="entry name" value="PSTPIP1_SH3"/>
</dbReference>
<keyword evidence="9" id="KW-0597">Phosphoprotein</keyword>
<dbReference type="GO" id="GO:0006954">
    <property type="term" value="P:inflammatory response"/>
    <property type="evidence" value="ECO:0007669"/>
    <property type="project" value="UniProtKB-KW"/>
</dbReference>
<keyword evidence="14 23" id="KW-0175">Coiled coil</keyword>
<comment type="subcellular location">
    <subcellularLocation>
        <location evidence="1">Cell membrane</location>
        <topology evidence="1">Peripheral membrane protein</topology>
    </subcellularLocation>
    <subcellularLocation>
        <location evidence="3">Cell projection</location>
        <location evidence="3">Lamellipodium</location>
    </subcellularLocation>
    <subcellularLocation>
        <location evidence="20">Cell projection</location>
        <location evidence="20">Uropodium</location>
    </subcellularLocation>
    <subcellularLocation>
        <location evidence="5">Cleavage furrow</location>
    </subcellularLocation>
    <subcellularLocation>
        <location evidence="2">Cytoplasm</location>
        <location evidence="2">Cytoskeleton</location>
    </subcellularLocation>
    <subcellularLocation>
        <location evidence="4">Cytoplasm</location>
        <location evidence="4">Perinuclear region</location>
    </subcellularLocation>
</comment>
<dbReference type="CDD" id="cd11824">
    <property type="entry name" value="SH3_PSTPIP1"/>
    <property type="match status" value="1"/>
</dbReference>
<keyword evidence="17" id="KW-0206">Cytoskeleton</keyword>
<dbReference type="AlphaFoldDB" id="A0A7K4RVX7"/>